<dbReference type="InterPro" id="IPR036249">
    <property type="entry name" value="Thioredoxin-like_sf"/>
</dbReference>
<dbReference type="InterPro" id="IPR013766">
    <property type="entry name" value="Thioredoxin_domain"/>
</dbReference>
<comment type="catalytic activity">
    <reaction evidence="1 13">
        <text>Catalyzes the rearrangement of -S-S- bonds in proteins.</text>
        <dbReference type="EC" id="5.3.4.1"/>
    </reaction>
</comment>
<dbReference type="AlphaFoldDB" id="A0AAV7X6H5"/>
<name>A0AAV7X6H5_9NEOP</name>
<sequence length="493" mass="55246">MRVTMSPWRAALALSALLAVALADPVLDLGDSDFSSVLAQHETVLVMFYAPWCGHCKRLKPEYEKAGTLLVGSDPPIALAKVDCTEAGKDTCGKFGVTGYPTLKIFRNGEVSQDYNGPREASGIVKYMKAQVGPSSVDITSVEAFNNFIAKSDVGVVGFFSSDSELKSTFLKVADKLREKVRFGHTSEKEVFDKQSAKADSIVLFRPPQMQNKFEPNFVAYDGDANKDSLEKFLNKNYHGLVGHRQRDNMNDFKSPLVVAYFAVDYVKNVKGTNYWRNRILKVAKSYSDSFSFAISSKDDFQHELNEFGIDYVPGDKPKVSARNAKEQKFIMKEEFSLESFEQFLKDLKAGNLEPFLKSEPIPDDNSGPVKVAVAKNFNEIVVDNDKDVFIEFYAPWCGHCKKLAPVWDELGEKLKDENVEIVKMDASNNDVPSTFEVRGFPTLYWVPKGSKSSPVRYEGGRDVDDFVSYVAKHATDELKSYDRKGKAKKEEL</sequence>
<dbReference type="NCBIfam" id="TIGR01130">
    <property type="entry name" value="ER_PDI_fam"/>
    <property type="match status" value="1"/>
</dbReference>
<reference evidence="15" key="1">
    <citation type="submission" date="2022-12" db="EMBL/GenBank/DDBJ databases">
        <title>Chromosome-level genome assembly of the bean flower thrips Megalurothrips usitatus.</title>
        <authorList>
            <person name="Ma L."/>
            <person name="Liu Q."/>
            <person name="Li H."/>
            <person name="Cai W."/>
        </authorList>
    </citation>
    <scope>NUCLEOTIDE SEQUENCE</scope>
    <source>
        <strain evidence="15">Cailab_2022a</strain>
    </source>
</reference>
<dbReference type="Pfam" id="PF00085">
    <property type="entry name" value="Thioredoxin"/>
    <property type="match status" value="2"/>
</dbReference>
<dbReference type="GO" id="GO:0005788">
    <property type="term" value="C:endoplasmic reticulum lumen"/>
    <property type="evidence" value="ECO:0007669"/>
    <property type="project" value="UniProtKB-SubCell"/>
</dbReference>
<feature type="disulfide bond" description="Redox-active" evidence="11">
    <location>
        <begin position="53"/>
        <end position="56"/>
    </location>
</feature>
<feature type="disulfide bond" description="Redox-active" evidence="11">
    <location>
        <begin position="398"/>
        <end position="401"/>
    </location>
</feature>
<evidence type="ECO:0000256" key="12">
    <source>
        <dbReference type="RuleBase" id="RU004208"/>
    </source>
</evidence>
<evidence type="ECO:0000259" key="14">
    <source>
        <dbReference type="PROSITE" id="PS51352"/>
    </source>
</evidence>
<dbReference type="PANTHER" id="PTHR18929:SF132">
    <property type="entry name" value="PROTEIN DISULFIDE-ISOMERASE A3"/>
    <property type="match status" value="1"/>
</dbReference>
<dbReference type="FunFam" id="3.40.30.10:FF:000045">
    <property type="entry name" value="Disulfide-isomerase A3"/>
    <property type="match status" value="1"/>
</dbReference>
<dbReference type="Pfam" id="PF13848">
    <property type="entry name" value="Thioredoxin_6"/>
    <property type="match status" value="1"/>
</dbReference>
<evidence type="ECO:0000256" key="5">
    <source>
        <dbReference type="ARBA" id="ARBA00022729"/>
    </source>
</evidence>
<evidence type="ECO:0000256" key="1">
    <source>
        <dbReference type="ARBA" id="ARBA00001182"/>
    </source>
</evidence>
<dbReference type="FunFam" id="3.40.30.10:FF:000017">
    <property type="entry name" value="Protein disulfide-isomerase A4"/>
    <property type="match status" value="1"/>
</dbReference>
<dbReference type="NCBIfam" id="TIGR01126">
    <property type="entry name" value="pdi_dom"/>
    <property type="match status" value="2"/>
</dbReference>
<evidence type="ECO:0000256" key="8">
    <source>
        <dbReference type="ARBA" id="ARBA00023157"/>
    </source>
</evidence>
<evidence type="ECO:0000256" key="10">
    <source>
        <dbReference type="ARBA" id="ARBA00023284"/>
    </source>
</evidence>
<dbReference type="FunFam" id="3.40.30.10:FF:000077">
    <property type="entry name" value="Protein disulfide-isomerase"/>
    <property type="match status" value="1"/>
</dbReference>
<protein>
    <recommendedName>
        <fullName evidence="4 13">Protein disulfide-isomerase</fullName>
        <ecNumber evidence="4 13">5.3.4.1</ecNumber>
    </recommendedName>
</protein>
<dbReference type="Gene3D" id="3.40.30.10">
    <property type="entry name" value="Glutaredoxin"/>
    <property type="match status" value="4"/>
</dbReference>
<evidence type="ECO:0000313" key="15">
    <source>
        <dbReference type="EMBL" id="KAJ1521499.1"/>
    </source>
</evidence>
<evidence type="ECO:0000256" key="11">
    <source>
        <dbReference type="PIRSR" id="PIRSR605792-51"/>
    </source>
</evidence>
<gene>
    <name evidence="15" type="ORF">ONE63_003164</name>
</gene>
<keyword evidence="6" id="KW-0677">Repeat</keyword>
<dbReference type="GO" id="GO:0034976">
    <property type="term" value="P:response to endoplasmic reticulum stress"/>
    <property type="evidence" value="ECO:0007669"/>
    <property type="project" value="TreeGrafter"/>
</dbReference>
<dbReference type="FunFam" id="3.40.30.10:FF:000303">
    <property type="entry name" value="Protein disulfide-isomerase"/>
    <property type="match status" value="1"/>
</dbReference>
<dbReference type="GO" id="GO:0006457">
    <property type="term" value="P:protein folding"/>
    <property type="evidence" value="ECO:0007669"/>
    <property type="project" value="TreeGrafter"/>
</dbReference>
<dbReference type="InterPro" id="IPR005792">
    <property type="entry name" value="Prot_disulphide_isomerase"/>
</dbReference>
<dbReference type="CDD" id="cd02995">
    <property type="entry name" value="PDI_a_PDI_a'_C"/>
    <property type="match status" value="1"/>
</dbReference>
<accession>A0AAV7X6H5</accession>
<dbReference type="PANTHER" id="PTHR18929">
    <property type="entry name" value="PROTEIN DISULFIDE ISOMERASE"/>
    <property type="match status" value="1"/>
</dbReference>
<evidence type="ECO:0000256" key="2">
    <source>
        <dbReference type="ARBA" id="ARBA00004319"/>
    </source>
</evidence>
<dbReference type="PROSITE" id="PS00194">
    <property type="entry name" value="THIOREDOXIN_1"/>
    <property type="match status" value="2"/>
</dbReference>
<dbReference type="SUPFAM" id="SSF52833">
    <property type="entry name" value="Thioredoxin-like"/>
    <property type="match status" value="3"/>
</dbReference>
<keyword evidence="7" id="KW-0256">Endoplasmic reticulum</keyword>
<dbReference type="PROSITE" id="PS51352">
    <property type="entry name" value="THIOREDOXIN_2"/>
    <property type="match status" value="2"/>
</dbReference>
<dbReference type="CDD" id="cd03073">
    <property type="entry name" value="PDI_b'_ERp72_ERp57"/>
    <property type="match status" value="1"/>
</dbReference>
<dbReference type="EC" id="5.3.4.1" evidence="4 13"/>
<dbReference type="EMBL" id="JAPTSV010000013">
    <property type="protein sequence ID" value="KAJ1521499.1"/>
    <property type="molecule type" value="Genomic_DNA"/>
</dbReference>
<dbReference type="CDD" id="cd02961">
    <property type="entry name" value="PDI_a_family"/>
    <property type="match status" value="1"/>
</dbReference>
<comment type="subcellular location">
    <subcellularLocation>
        <location evidence="2">Endoplasmic reticulum lumen</location>
    </subcellularLocation>
</comment>
<evidence type="ECO:0000256" key="4">
    <source>
        <dbReference type="ARBA" id="ARBA00012723"/>
    </source>
</evidence>
<dbReference type="Proteomes" id="UP001075354">
    <property type="component" value="Chromosome 13"/>
</dbReference>
<feature type="chain" id="PRO_5043099131" description="Protein disulfide-isomerase" evidence="13">
    <location>
        <begin position="24"/>
        <end position="493"/>
    </location>
</feature>
<keyword evidence="5 13" id="KW-0732">Signal</keyword>
<comment type="similarity">
    <text evidence="3 12">Belongs to the protein disulfide isomerase family.</text>
</comment>
<comment type="caution">
    <text evidence="15">The sequence shown here is derived from an EMBL/GenBank/DDBJ whole genome shotgun (WGS) entry which is preliminary data.</text>
</comment>
<keyword evidence="10 11" id="KW-0676">Redox-active center</keyword>
<evidence type="ECO:0000256" key="9">
    <source>
        <dbReference type="ARBA" id="ARBA00023235"/>
    </source>
</evidence>
<proteinExistence type="inferred from homology"/>
<keyword evidence="16" id="KW-1185">Reference proteome</keyword>
<evidence type="ECO:0000256" key="13">
    <source>
        <dbReference type="RuleBase" id="RU361130"/>
    </source>
</evidence>
<dbReference type="InterPro" id="IPR005788">
    <property type="entry name" value="PDI_thioredoxin-like_dom"/>
</dbReference>
<feature type="domain" description="Thioredoxin" evidence="14">
    <location>
        <begin position="18"/>
        <end position="133"/>
    </location>
</feature>
<evidence type="ECO:0000256" key="7">
    <source>
        <dbReference type="ARBA" id="ARBA00022824"/>
    </source>
</evidence>
<feature type="domain" description="Thioredoxin" evidence="14">
    <location>
        <begin position="348"/>
        <end position="476"/>
    </location>
</feature>
<dbReference type="GO" id="GO:0003756">
    <property type="term" value="F:protein disulfide isomerase activity"/>
    <property type="evidence" value="ECO:0007669"/>
    <property type="project" value="UniProtKB-EC"/>
</dbReference>
<evidence type="ECO:0000256" key="6">
    <source>
        <dbReference type="ARBA" id="ARBA00022737"/>
    </source>
</evidence>
<evidence type="ECO:0000313" key="16">
    <source>
        <dbReference type="Proteomes" id="UP001075354"/>
    </source>
</evidence>
<evidence type="ECO:0000256" key="3">
    <source>
        <dbReference type="ARBA" id="ARBA00006347"/>
    </source>
</evidence>
<keyword evidence="8 11" id="KW-1015">Disulfide bond</keyword>
<feature type="signal peptide" evidence="13">
    <location>
        <begin position="1"/>
        <end position="23"/>
    </location>
</feature>
<dbReference type="InterPro" id="IPR017937">
    <property type="entry name" value="Thioredoxin_CS"/>
</dbReference>
<organism evidence="15 16">
    <name type="scientific">Megalurothrips usitatus</name>
    <name type="common">bean blossom thrips</name>
    <dbReference type="NCBI Taxonomy" id="439358"/>
    <lineage>
        <taxon>Eukaryota</taxon>
        <taxon>Metazoa</taxon>
        <taxon>Ecdysozoa</taxon>
        <taxon>Arthropoda</taxon>
        <taxon>Hexapoda</taxon>
        <taxon>Insecta</taxon>
        <taxon>Pterygota</taxon>
        <taxon>Neoptera</taxon>
        <taxon>Paraneoptera</taxon>
        <taxon>Thysanoptera</taxon>
        <taxon>Terebrantia</taxon>
        <taxon>Thripoidea</taxon>
        <taxon>Thripidae</taxon>
        <taxon>Megalurothrips</taxon>
    </lineage>
</organism>
<dbReference type="PRINTS" id="PR00421">
    <property type="entry name" value="THIOREDOXIN"/>
</dbReference>
<keyword evidence="9 13" id="KW-0413">Isomerase</keyword>